<protein>
    <submittedName>
        <fullName evidence="1">Alpha/beta hydrolase fold protein</fullName>
    </submittedName>
</protein>
<name>G4QG64_GLANF</name>
<dbReference type="STRING" id="1085623.GNIT_1099"/>
<dbReference type="eggNOG" id="COG2267">
    <property type="taxonomic scope" value="Bacteria"/>
</dbReference>
<gene>
    <name evidence="1" type="ordered locus">GNIT_1099</name>
</gene>
<evidence type="ECO:0000313" key="1">
    <source>
        <dbReference type="EMBL" id="AEP29231.1"/>
    </source>
</evidence>
<proteinExistence type="predicted"/>
<keyword evidence="2" id="KW-1185">Reference proteome</keyword>
<dbReference type="InterPro" id="IPR029058">
    <property type="entry name" value="AB_hydrolase_fold"/>
</dbReference>
<dbReference type="InterPro" id="IPR050266">
    <property type="entry name" value="AB_hydrolase_sf"/>
</dbReference>
<dbReference type="GO" id="GO:0016787">
    <property type="term" value="F:hydrolase activity"/>
    <property type="evidence" value="ECO:0007669"/>
    <property type="project" value="UniProtKB-KW"/>
</dbReference>
<dbReference type="EMBL" id="CP003060">
    <property type="protein sequence ID" value="AEP29231.1"/>
    <property type="molecule type" value="Genomic_DNA"/>
</dbReference>
<dbReference type="Proteomes" id="UP000009282">
    <property type="component" value="Chromosome"/>
</dbReference>
<reference evidence="1 2" key="1">
    <citation type="journal article" date="2011" name="J. Bacteriol.">
        <title>Complete genome sequence of seawater bacterium Glaciecola nitratireducens FR1064T.</title>
        <authorList>
            <person name="Bian F."/>
            <person name="Qin Q.L."/>
            <person name="Xie B.B."/>
            <person name="Shu Y.L."/>
            <person name="Zhang X.Y."/>
            <person name="Yu Y."/>
            <person name="Chen B."/>
            <person name="Chen X.L."/>
            <person name="Zhou B.C."/>
            <person name="Zhang Y.Z."/>
        </authorList>
    </citation>
    <scope>NUCLEOTIDE SEQUENCE [LARGE SCALE GENOMIC DNA]</scope>
    <source>
        <strain evidence="2">JCM 12485 / KCTC 12276 / FR1064</strain>
    </source>
</reference>
<dbReference type="Gene3D" id="3.40.50.1820">
    <property type="entry name" value="alpha/beta hydrolase"/>
    <property type="match status" value="1"/>
</dbReference>
<dbReference type="SUPFAM" id="SSF53474">
    <property type="entry name" value="alpha/beta-Hydrolases"/>
    <property type="match status" value="1"/>
</dbReference>
<dbReference type="RefSeq" id="WP_014108105.1">
    <property type="nucleotide sequence ID" value="NC_016041.1"/>
</dbReference>
<dbReference type="OrthoDB" id="2086224at2"/>
<sequence>MTHSIKTPVVFLPGTLCDERIFIPLWRALNSKGNSLDNKAFVPLQWAEDLSQMMALNEDRLAYFPEKVHLVGYSMGGYIAALVALANPDKVASLTLIASTATALADKELEQRKLVLKTIKNKQYKGMTQSRVDFMLHSNSQGNKEIVALIKEMADDLGPSVLGAQTEATANRQDLINKLSKQQFNTYFLVGEQDNIATVPEITEIAARAERFQKEVFTNAGHMLPLEQTDALALFLHQHLQ</sequence>
<keyword evidence="1" id="KW-0378">Hydrolase</keyword>
<accession>G4QG64</accession>
<dbReference type="InterPro" id="IPR004142">
    <property type="entry name" value="NDRG"/>
</dbReference>
<dbReference type="AlphaFoldDB" id="G4QG64"/>
<evidence type="ECO:0000313" key="2">
    <source>
        <dbReference type="Proteomes" id="UP000009282"/>
    </source>
</evidence>
<dbReference type="PANTHER" id="PTHR43798">
    <property type="entry name" value="MONOACYLGLYCEROL LIPASE"/>
    <property type="match status" value="1"/>
</dbReference>
<dbReference type="KEGG" id="gni:GNIT_1099"/>
<dbReference type="HOGENOM" id="CLU_020336_29_1_6"/>
<dbReference type="Pfam" id="PF03096">
    <property type="entry name" value="Ndr"/>
    <property type="match status" value="1"/>
</dbReference>
<organism evidence="1 2">
    <name type="scientific">Glaciecola nitratireducens (strain JCM 12485 / KCTC 12276 / FR1064)</name>
    <dbReference type="NCBI Taxonomy" id="1085623"/>
    <lineage>
        <taxon>Bacteria</taxon>
        <taxon>Pseudomonadati</taxon>
        <taxon>Pseudomonadota</taxon>
        <taxon>Gammaproteobacteria</taxon>
        <taxon>Alteromonadales</taxon>
        <taxon>Alteromonadaceae</taxon>
        <taxon>Brumicola</taxon>
    </lineage>
</organism>